<evidence type="ECO:0000313" key="1">
    <source>
        <dbReference type="Proteomes" id="UP000813463"/>
    </source>
</evidence>
<dbReference type="InterPro" id="IPR050426">
    <property type="entry name" value="Glycosyltransferase_28"/>
</dbReference>
<dbReference type="GeneID" id="110791801"/>
<keyword evidence="1" id="KW-1185">Reference proteome</keyword>
<evidence type="ECO:0000313" key="2">
    <source>
        <dbReference type="RefSeq" id="XP_056683600.1"/>
    </source>
</evidence>
<dbReference type="PANTHER" id="PTHR48050">
    <property type="entry name" value="STEROL 3-BETA-GLUCOSYLTRANSFERASE"/>
    <property type="match status" value="1"/>
</dbReference>
<reference evidence="1" key="1">
    <citation type="journal article" date="2021" name="Nat. Commun.">
        <title>Genomic analyses provide insights into spinach domestication and the genetic basis of agronomic traits.</title>
        <authorList>
            <person name="Cai X."/>
            <person name="Sun X."/>
            <person name="Xu C."/>
            <person name="Sun H."/>
            <person name="Wang X."/>
            <person name="Ge C."/>
            <person name="Zhang Z."/>
            <person name="Wang Q."/>
            <person name="Fei Z."/>
            <person name="Jiao C."/>
            <person name="Wang Q."/>
        </authorList>
    </citation>
    <scope>NUCLEOTIDE SEQUENCE [LARGE SCALE GENOMIC DNA]</scope>
    <source>
        <strain evidence="1">cv. Varoflay</strain>
    </source>
</reference>
<organism evidence="1 2">
    <name type="scientific">Spinacia oleracea</name>
    <name type="common">Spinach</name>
    <dbReference type="NCBI Taxonomy" id="3562"/>
    <lineage>
        <taxon>Eukaryota</taxon>
        <taxon>Viridiplantae</taxon>
        <taxon>Streptophyta</taxon>
        <taxon>Embryophyta</taxon>
        <taxon>Tracheophyta</taxon>
        <taxon>Spermatophyta</taxon>
        <taxon>Magnoliopsida</taxon>
        <taxon>eudicotyledons</taxon>
        <taxon>Gunneridae</taxon>
        <taxon>Pentapetalae</taxon>
        <taxon>Caryophyllales</taxon>
        <taxon>Chenopodiaceae</taxon>
        <taxon>Chenopodioideae</taxon>
        <taxon>Anserineae</taxon>
        <taxon>Spinacia</taxon>
    </lineage>
</organism>
<protein>
    <submittedName>
        <fullName evidence="2">Sterol 3-beta-glucosyltransferase UGT80A2</fullName>
    </submittedName>
</protein>
<proteinExistence type="predicted"/>
<gene>
    <name evidence="2" type="primary">LOC110791801</name>
</gene>
<sequence length="306" mass="34294">MPWTPTSEFPHPLSRVKQPVAYRLSYQVVDTLIWLGIRDLINEFRKKTLKLRPVTYLKPSYGAPPDTPYGYIWSSHLVAKPKDWGPKIDVVGFCFLDLASTYEPPKDLVEWLGKGQKPIYIGFGSLPVQEPEKMTKIIVQALELTGQRGIINKGWGGLGNYWGPKIDVVGFCFLDLASTYEPPKDLVEWLGKGQKPIYIGFGSLPVQEPEKMTKIIVQALELTGQRGIINKGWGGLGNYWVPEIDVVGFCFLDLASTYEPPKDLVEWLGKGQKPIYIGFGSLNPLICQPHVFWSKLKLVAGLNFAG</sequence>
<dbReference type="RefSeq" id="XP_056683600.1">
    <property type="nucleotide sequence ID" value="XM_056827622.1"/>
</dbReference>
<reference evidence="2" key="2">
    <citation type="submission" date="2025-08" db="UniProtKB">
        <authorList>
            <consortium name="RefSeq"/>
        </authorList>
    </citation>
    <scope>IDENTIFICATION</scope>
    <source>
        <tissue evidence="2">Leaf</tissue>
    </source>
</reference>
<name>A0ABM3QJR6_SPIOL</name>
<dbReference type="SUPFAM" id="SSF53756">
    <property type="entry name" value="UDP-Glycosyltransferase/glycogen phosphorylase"/>
    <property type="match status" value="3"/>
</dbReference>
<accession>A0ABM3QJR6</accession>
<dbReference type="PANTHER" id="PTHR48050:SF2">
    <property type="entry name" value="STEROL 3-BETA-GLUCOSYLTRANSFERASE UGT80A2-LIKE"/>
    <property type="match status" value="1"/>
</dbReference>
<dbReference type="Gene3D" id="3.40.50.2000">
    <property type="entry name" value="Glycogen Phosphorylase B"/>
    <property type="match status" value="4"/>
</dbReference>
<dbReference type="Proteomes" id="UP000813463">
    <property type="component" value="Chromosome 4"/>
</dbReference>